<name>A0A371GGI6_MUCPR</name>
<organism evidence="1 2">
    <name type="scientific">Mucuna pruriens</name>
    <name type="common">Velvet bean</name>
    <name type="synonym">Dolichos pruriens</name>
    <dbReference type="NCBI Taxonomy" id="157652"/>
    <lineage>
        <taxon>Eukaryota</taxon>
        <taxon>Viridiplantae</taxon>
        <taxon>Streptophyta</taxon>
        <taxon>Embryophyta</taxon>
        <taxon>Tracheophyta</taxon>
        <taxon>Spermatophyta</taxon>
        <taxon>Magnoliopsida</taxon>
        <taxon>eudicotyledons</taxon>
        <taxon>Gunneridae</taxon>
        <taxon>Pentapetalae</taxon>
        <taxon>rosids</taxon>
        <taxon>fabids</taxon>
        <taxon>Fabales</taxon>
        <taxon>Fabaceae</taxon>
        <taxon>Papilionoideae</taxon>
        <taxon>50 kb inversion clade</taxon>
        <taxon>NPAAA clade</taxon>
        <taxon>indigoferoid/millettioid clade</taxon>
        <taxon>Phaseoleae</taxon>
        <taxon>Mucuna</taxon>
    </lineage>
</organism>
<accession>A0A371GGI6</accession>
<dbReference type="OrthoDB" id="1432691at2759"/>
<feature type="non-terminal residue" evidence="1">
    <location>
        <position position="1"/>
    </location>
</feature>
<dbReference type="EMBL" id="QJKJ01005606">
    <property type="protein sequence ID" value="RDX89682.1"/>
    <property type="molecule type" value="Genomic_DNA"/>
</dbReference>
<sequence>MTSLGGMLKGHIGGRSLRDSLLTSKHQSLINTKGALAPRKMAAYVHDEKILLYCFQDSLTRAAISWYVSLERGI</sequence>
<proteinExistence type="predicted"/>
<protein>
    <recommendedName>
        <fullName evidence="3">Retrotransposon gag domain-containing protein</fullName>
    </recommendedName>
</protein>
<reference evidence="1" key="1">
    <citation type="submission" date="2018-05" db="EMBL/GenBank/DDBJ databases">
        <title>Draft genome of Mucuna pruriens seed.</title>
        <authorList>
            <person name="Nnadi N.E."/>
            <person name="Vos R."/>
            <person name="Hasami M.H."/>
            <person name="Devisetty U.K."/>
            <person name="Aguiy J.C."/>
        </authorList>
    </citation>
    <scope>NUCLEOTIDE SEQUENCE [LARGE SCALE GENOMIC DNA]</scope>
    <source>
        <strain evidence="1">JCA_2017</strain>
    </source>
</reference>
<gene>
    <name evidence="1" type="ORF">CR513_28569</name>
</gene>
<dbReference type="AlphaFoldDB" id="A0A371GGI6"/>
<comment type="caution">
    <text evidence="1">The sequence shown here is derived from an EMBL/GenBank/DDBJ whole genome shotgun (WGS) entry which is preliminary data.</text>
</comment>
<evidence type="ECO:0000313" key="2">
    <source>
        <dbReference type="Proteomes" id="UP000257109"/>
    </source>
</evidence>
<evidence type="ECO:0000313" key="1">
    <source>
        <dbReference type="EMBL" id="RDX89682.1"/>
    </source>
</evidence>
<dbReference type="Proteomes" id="UP000257109">
    <property type="component" value="Unassembled WGS sequence"/>
</dbReference>
<keyword evidence="2" id="KW-1185">Reference proteome</keyword>
<evidence type="ECO:0008006" key="3">
    <source>
        <dbReference type="Google" id="ProtNLM"/>
    </source>
</evidence>